<sequence length="444" mass="51537">MSGVPPRLHQLPRTVKVFLSLVIVFILLFSFAAWSTYSSSLTVGYPAPDYDTRPTSHLNQSKILLVSAFFPLLKSNHPISDYETWLSNFLSVVKTDIYFYTPPDVVPLIERLRGNHPIYINATYSSPFDVPPLEGLEEIYIEMNEVYKDRGVHSHKMSGIWNAKAFFLDEAVRHVVETPLARGGNHHYEYVFWTDAGGMREPNHYEYWPEYNRVDALWEEGRNLSGYMMQKDELLFLPIVGMGVEYHKQIGMRWKDTDGPGYPGVIPWNAGSFLGGPPGVITWFRNIFYSYHNAWLAQGMWVGIDQDIFSAIMLLYPHRFITVWLGDPLAPAHLYTSVPEGEYGGVQELGACGHWPWYYYEFFLSDAETRDKMRDWWLDRISEPENKMVKGNWEGWWKGSNACRLTDLLWCKQLLEREFGKDWIPPQATLVNLENPKPQEVKWL</sequence>
<comment type="caution">
    <text evidence="2">The sequence shown here is derived from an EMBL/GenBank/DDBJ whole genome shotgun (WGS) entry which is preliminary data.</text>
</comment>
<evidence type="ECO:0000256" key="1">
    <source>
        <dbReference type="SAM" id="Phobius"/>
    </source>
</evidence>
<accession>A0A8H5GTX8</accession>
<protein>
    <submittedName>
        <fullName evidence="2">Uncharacterized protein</fullName>
    </submittedName>
</protein>
<dbReference type="AlphaFoldDB" id="A0A8H5GTX8"/>
<gene>
    <name evidence="2" type="ORF">D9758_004255</name>
</gene>
<keyword evidence="1" id="KW-0472">Membrane</keyword>
<evidence type="ECO:0000313" key="2">
    <source>
        <dbReference type="EMBL" id="KAF5371149.1"/>
    </source>
</evidence>
<dbReference type="EMBL" id="JAACJM010000009">
    <property type="protein sequence ID" value="KAF5371149.1"/>
    <property type="molecule type" value="Genomic_DNA"/>
</dbReference>
<keyword evidence="1" id="KW-0812">Transmembrane</keyword>
<name>A0A8H5GTX8_9AGAR</name>
<keyword evidence="1" id="KW-1133">Transmembrane helix</keyword>
<reference evidence="2 3" key="1">
    <citation type="journal article" date="2020" name="ISME J.">
        <title>Uncovering the hidden diversity of litter-decomposition mechanisms in mushroom-forming fungi.</title>
        <authorList>
            <person name="Floudas D."/>
            <person name="Bentzer J."/>
            <person name="Ahren D."/>
            <person name="Johansson T."/>
            <person name="Persson P."/>
            <person name="Tunlid A."/>
        </authorList>
    </citation>
    <scope>NUCLEOTIDE SEQUENCE [LARGE SCALE GENOMIC DNA]</scope>
    <source>
        <strain evidence="2 3">CBS 291.85</strain>
    </source>
</reference>
<feature type="transmembrane region" description="Helical" evidence="1">
    <location>
        <begin position="17"/>
        <end position="37"/>
    </location>
</feature>
<organism evidence="2 3">
    <name type="scientific">Tetrapyrgos nigripes</name>
    <dbReference type="NCBI Taxonomy" id="182062"/>
    <lineage>
        <taxon>Eukaryota</taxon>
        <taxon>Fungi</taxon>
        <taxon>Dikarya</taxon>
        <taxon>Basidiomycota</taxon>
        <taxon>Agaricomycotina</taxon>
        <taxon>Agaricomycetes</taxon>
        <taxon>Agaricomycetidae</taxon>
        <taxon>Agaricales</taxon>
        <taxon>Marasmiineae</taxon>
        <taxon>Marasmiaceae</taxon>
        <taxon>Tetrapyrgos</taxon>
    </lineage>
</organism>
<proteinExistence type="predicted"/>
<keyword evidence="3" id="KW-1185">Reference proteome</keyword>
<evidence type="ECO:0000313" key="3">
    <source>
        <dbReference type="Proteomes" id="UP000559256"/>
    </source>
</evidence>
<dbReference type="OrthoDB" id="411632at2759"/>
<dbReference type="Proteomes" id="UP000559256">
    <property type="component" value="Unassembled WGS sequence"/>
</dbReference>